<dbReference type="Gene3D" id="3.40.50.720">
    <property type="entry name" value="NAD(P)-binding Rossmann-like Domain"/>
    <property type="match status" value="1"/>
</dbReference>
<proteinExistence type="inferred from homology"/>
<dbReference type="EMBL" id="JBHSXN010000002">
    <property type="protein sequence ID" value="MFC6953582.1"/>
    <property type="molecule type" value="Genomic_DNA"/>
</dbReference>
<evidence type="ECO:0000256" key="1">
    <source>
        <dbReference type="ARBA" id="ARBA00010928"/>
    </source>
</evidence>
<sequence>MRFGVISTANIGLKAVVPAIARSEHEVGAIASRDEAQARAVADEHGIDRAYGSYEALLADDDIDAVYNPLPNAMHAEWTRKAADAGLDVLCEKPLAVDAAEARDVVAYCEDAGVTIMEAFMYRYHPRTRRAREIVTEELDAVRGAHATFQFPLRERPGDIRLDPDLAGGSLMDVGCYAVNVTRTLLGEPDAVSARTVDSRDCGVDTHVAAQLAYDGATAQVSASFDTQDVQRYRIEAENGWLEAPADAFNPRGDEVELRYAVDGREVVETFPAGDQYRLQVEHFADCVESGRTPETDGEEAVANMRVVDAIYESADDGGRVTID</sequence>
<gene>
    <name evidence="5" type="ORF">ACFQGB_11975</name>
</gene>
<feature type="domain" description="GFO/IDH/MocA-like oxidoreductase" evidence="4">
    <location>
        <begin position="129"/>
        <end position="243"/>
    </location>
</feature>
<dbReference type="Gene3D" id="3.30.360.10">
    <property type="entry name" value="Dihydrodipicolinate Reductase, domain 2"/>
    <property type="match status" value="1"/>
</dbReference>
<feature type="domain" description="Gfo/Idh/MocA-like oxidoreductase N-terminal" evidence="3">
    <location>
        <begin position="1"/>
        <end position="119"/>
    </location>
</feature>
<dbReference type="PANTHER" id="PTHR22604">
    <property type="entry name" value="OXIDOREDUCTASES"/>
    <property type="match status" value="1"/>
</dbReference>
<comment type="caution">
    <text evidence="5">The sequence shown here is derived from an EMBL/GenBank/DDBJ whole genome shotgun (WGS) entry which is preliminary data.</text>
</comment>
<name>A0ABD5VK65_9EURY</name>
<evidence type="ECO:0000259" key="3">
    <source>
        <dbReference type="Pfam" id="PF01408"/>
    </source>
</evidence>
<evidence type="ECO:0000256" key="2">
    <source>
        <dbReference type="ARBA" id="ARBA00023002"/>
    </source>
</evidence>
<dbReference type="PANTHER" id="PTHR22604:SF105">
    <property type="entry name" value="TRANS-1,2-DIHYDROBENZENE-1,2-DIOL DEHYDROGENASE"/>
    <property type="match status" value="1"/>
</dbReference>
<dbReference type="InterPro" id="IPR050984">
    <property type="entry name" value="Gfo/Idh/MocA_domain"/>
</dbReference>
<evidence type="ECO:0000259" key="4">
    <source>
        <dbReference type="Pfam" id="PF22725"/>
    </source>
</evidence>
<comment type="similarity">
    <text evidence="1">Belongs to the Gfo/Idh/MocA family.</text>
</comment>
<dbReference type="InterPro" id="IPR055170">
    <property type="entry name" value="GFO_IDH_MocA-like_dom"/>
</dbReference>
<evidence type="ECO:0000313" key="6">
    <source>
        <dbReference type="Proteomes" id="UP001596395"/>
    </source>
</evidence>
<dbReference type="SUPFAM" id="SSF51735">
    <property type="entry name" value="NAD(P)-binding Rossmann-fold domains"/>
    <property type="match status" value="1"/>
</dbReference>
<protein>
    <submittedName>
        <fullName evidence="5">Gfo/Idh/MocA family protein</fullName>
    </submittedName>
</protein>
<dbReference type="Pfam" id="PF22725">
    <property type="entry name" value="GFO_IDH_MocA_C3"/>
    <property type="match status" value="1"/>
</dbReference>
<reference evidence="5 6" key="1">
    <citation type="journal article" date="2019" name="Int. J. Syst. Evol. Microbiol.">
        <title>The Global Catalogue of Microorganisms (GCM) 10K type strain sequencing project: providing services to taxonomists for standard genome sequencing and annotation.</title>
        <authorList>
            <consortium name="The Broad Institute Genomics Platform"/>
            <consortium name="The Broad Institute Genome Sequencing Center for Infectious Disease"/>
            <person name="Wu L."/>
            <person name="Ma J."/>
        </authorList>
    </citation>
    <scope>NUCLEOTIDE SEQUENCE [LARGE SCALE GENOMIC DNA]</scope>
    <source>
        <strain evidence="5 6">GX26</strain>
    </source>
</reference>
<dbReference type="InterPro" id="IPR000683">
    <property type="entry name" value="Gfo/Idh/MocA-like_OxRdtase_N"/>
</dbReference>
<dbReference type="AlphaFoldDB" id="A0ABD5VK65"/>
<organism evidence="5 6">
    <name type="scientific">Halorubellus litoreus</name>
    <dbReference type="NCBI Taxonomy" id="755308"/>
    <lineage>
        <taxon>Archaea</taxon>
        <taxon>Methanobacteriati</taxon>
        <taxon>Methanobacteriota</taxon>
        <taxon>Stenosarchaea group</taxon>
        <taxon>Halobacteria</taxon>
        <taxon>Halobacteriales</taxon>
        <taxon>Halorubellaceae</taxon>
        <taxon>Halorubellus</taxon>
    </lineage>
</organism>
<dbReference type="RefSeq" id="WP_336350539.1">
    <property type="nucleotide sequence ID" value="NZ_JAZAQL010000002.1"/>
</dbReference>
<dbReference type="Proteomes" id="UP001596395">
    <property type="component" value="Unassembled WGS sequence"/>
</dbReference>
<keyword evidence="2" id="KW-0560">Oxidoreductase</keyword>
<dbReference type="Pfam" id="PF01408">
    <property type="entry name" value="GFO_IDH_MocA"/>
    <property type="match status" value="1"/>
</dbReference>
<dbReference type="InterPro" id="IPR036291">
    <property type="entry name" value="NAD(P)-bd_dom_sf"/>
</dbReference>
<dbReference type="SUPFAM" id="SSF55347">
    <property type="entry name" value="Glyceraldehyde-3-phosphate dehydrogenase-like, C-terminal domain"/>
    <property type="match status" value="1"/>
</dbReference>
<accession>A0ABD5VK65</accession>
<keyword evidence="6" id="KW-1185">Reference proteome</keyword>
<dbReference type="GO" id="GO:0016491">
    <property type="term" value="F:oxidoreductase activity"/>
    <property type="evidence" value="ECO:0007669"/>
    <property type="project" value="UniProtKB-KW"/>
</dbReference>
<evidence type="ECO:0000313" key="5">
    <source>
        <dbReference type="EMBL" id="MFC6953582.1"/>
    </source>
</evidence>